<accession>A0A545ULA9</accession>
<reference evidence="1 2" key="1">
    <citation type="journal article" date="2019" name="Appl. Microbiol. Biotechnol.">
        <title>Genome sequence of Isaria javanica and comparative genome analysis insights into family S53 peptidase evolution in fungal entomopathogens.</title>
        <authorList>
            <person name="Lin R."/>
            <person name="Zhang X."/>
            <person name="Xin B."/>
            <person name="Zou M."/>
            <person name="Gao Y."/>
            <person name="Qin F."/>
            <person name="Hu Q."/>
            <person name="Xie B."/>
            <person name="Cheng X."/>
        </authorList>
    </citation>
    <scope>NUCLEOTIDE SEQUENCE [LARGE SCALE GENOMIC DNA]</scope>
    <source>
        <strain evidence="1 2">IJ1G</strain>
    </source>
</reference>
<evidence type="ECO:0000313" key="1">
    <source>
        <dbReference type="EMBL" id="TQV90252.1"/>
    </source>
</evidence>
<proteinExistence type="predicted"/>
<dbReference type="GO" id="GO:0016787">
    <property type="term" value="F:hydrolase activity"/>
    <property type="evidence" value="ECO:0007669"/>
    <property type="project" value="UniProtKB-KW"/>
</dbReference>
<gene>
    <name evidence="1" type="ORF">IF1G_11085</name>
</gene>
<comment type="caution">
    <text evidence="1">The sequence shown here is derived from an EMBL/GenBank/DDBJ whole genome shotgun (WGS) entry which is preliminary data.</text>
</comment>
<keyword evidence="1" id="KW-0378">Hydrolase</keyword>
<protein>
    <submittedName>
        <fullName evidence="1">Glycoside hydrolase, clan GH-D</fullName>
    </submittedName>
</protein>
<organism evidence="1 2">
    <name type="scientific">Cordyceps javanica</name>
    <dbReference type="NCBI Taxonomy" id="43265"/>
    <lineage>
        <taxon>Eukaryota</taxon>
        <taxon>Fungi</taxon>
        <taxon>Dikarya</taxon>
        <taxon>Ascomycota</taxon>
        <taxon>Pezizomycotina</taxon>
        <taxon>Sordariomycetes</taxon>
        <taxon>Hypocreomycetidae</taxon>
        <taxon>Hypocreales</taxon>
        <taxon>Cordycipitaceae</taxon>
        <taxon>Cordyceps</taxon>
    </lineage>
</organism>
<dbReference type="EMBL" id="SPUK01000030">
    <property type="protein sequence ID" value="TQV90252.1"/>
    <property type="molecule type" value="Genomic_DNA"/>
</dbReference>
<name>A0A545ULA9_9HYPO</name>
<sequence>MASQIAKNHVRSSDQVEISVFVPNLAQHTDESQPAQRVQNISTKKYTAITQAMLISMRKKEDLRIQLYSSDYNLCRALSPLLESTDWTMNDSLDTLSDKFQAQLSKNKVVGLPDCFLPLQRRYCRGEQAEAAKLNLKLLQNLGVVSDIGRSDEERLQIMAKVCGKLCFENTYELPTGLDDTMLPDLLAKFTIMEVARKTD</sequence>
<dbReference type="AlphaFoldDB" id="A0A545ULA9"/>
<keyword evidence="2" id="KW-1185">Reference proteome</keyword>
<evidence type="ECO:0000313" key="2">
    <source>
        <dbReference type="Proteomes" id="UP000315783"/>
    </source>
</evidence>
<dbReference type="STRING" id="43265.A0A545ULA9"/>
<dbReference type="Proteomes" id="UP000315783">
    <property type="component" value="Unassembled WGS sequence"/>
</dbReference>